<dbReference type="Gene3D" id="3.90.180.10">
    <property type="entry name" value="Medium-chain alcohol dehydrogenases, catalytic domain"/>
    <property type="match status" value="1"/>
</dbReference>
<name>A0ABV3H0D4_9ACTN</name>
<dbReference type="EMBL" id="JBFARM010000003">
    <property type="protein sequence ID" value="MEV4286006.1"/>
    <property type="molecule type" value="Genomic_DNA"/>
</dbReference>
<reference evidence="1 2" key="1">
    <citation type="submission" date="2024-06" db="EMBL/GenBank/DDBJ databases">
        <title>The Natural Products Discovery Center: Release of the First 8490 Sequenced Strains for Exploring Actinobacteria Biosynthetic Diversity.</title>
        <authorList>
            <person name="Kalkreuter E."/>
            <person name="Kautsar S.A."/>
            <person name="Yang D."/>
            <person name="Bader C.D."/>
            <person name="Teijaro C.N."/>
            <person name="Fluegel L."/>
            <person name="Davis C.M."/>
            <person name="Simpson J.R."/>
            <person name="Lauterbach L."/>
            <person name="Steele A.D."/>
            <person name="Gui C."/>
            <person name="Meng S."/>
            <person name="Li G."/>
            <person name="Viehrig K."/>
            <person name="Ye F."/>
            <person name="Su P."/>
            <person name="Kiefer A.F."/>
            <person name="Nichols A."/>
            <person name="Cepeda A.J."/>
            <person name="Yan W."/>
            <person name="Fan B."/>
            <person name="Jiang Y."/>
            <person name="Adhikari A."/>
            <person name="Zheng C.-J."/>
            <person name="Schuster L."/>
            <person name="Cowan T.M."/>
            <person name="Smanski M.J."/>
            <person name="Chevrette M.G."/>
            <person name="De Carvalho L.P.S."/>
            <person name="Shen B."/>
        </authorList>
    </citation>
    <scope>NUCLEOTIDE SEQUENCE [LARGE SCALE GENOMIC DNA]</scope>
    <source>
        <strain evidence="1 2">NPDC049574</strain>
    </source>
</reference>
<dbReference type="Pfam" id="PF13602">
    <property type="entry name" value="ADH_zinc_N_2"/>
    <property type="match status" value="1"/>
</dbReference>
<dbReference type="RefSeq" id="WP_364447490.1">
    <property type="nucleotide sequence ID" value="NZ_JBFARM010000003.1"/>
</dbReference>
<sequence length="117" mass="11418">MDFTGDLPAQVRALATQGVDAVLHLAGDGVQLAGLLRPGGRLASALGLSADAAEGSGVTVHAIMADTDAQTLGSLAAQAASGALRVPVTATYPLEQASQAFADFGAGALGKLAVTCS</sequence>
<keyword evidence="2" id="KW-1185">Reference proteome</keyword>
<accession>A0ABV3H0D4</accession>
<dbReference type="Gene3D" id="3.40.50.720">
    <property type="entry name" value="NAD(P)-binding Rossmann-like Domain"/>
    <property type="match status" value="1"/>
</dbReference>
<comment type="caution">
    <text evidence="1">The sequence shown here is derived from an EMBL/GenBank/DDBJ whole genome shotgun (WGS) entry which is preliminary data.</text>
</comment>
<protein>
    <submittedName>
        <fullName evidence="1">Zinc-binding dehydrogenase</fullName>
    </submittedName>
</protein>
<dbReference type="Proteomes" id="UP001552427">
    <property type="component" value="Unassembled WGS sequence"/>
</dbReference>
<proteinExistence type="predicted"/>
<evidence type="ECO:0000313" key="2">
    <source>
        <dbReference type="Proteomes" id="UP001552427"/>
    </source>
</evidence>
<evidence type="ECO:0000313" key="1">
    <source>
        <dbReference type="EMBL" id="MEV4286006.1"/>
    </source>
</evidence>
<gene>
    <name evidence="1" type="ORF">AB0K40_10935</name>
</gene>
<organism evidence="1 2">
    <name type="scientific">Nonomuraea bangladeshensis</name>
    <dbReference type="NCBI Taxonomy" id="404385"/>
    <lineage>
        <taxon>Bacteria</taxon>
        <taxon>Bacillati</taxon>
        <taxon>Actinomycetota</taxon>
        <taxon>Actinomycetes</taxon>
        <taxon>Streptosporangiales</taxon>
        <taxon>Streptosporangiaceae</taxon>
        <taxon>Nonomuraea</taxon>
    </lineage>
</organism>